<dbReference type="PANTHER" id="PTHR46599">
    <property type="entry name" value="PIGGYBAC TRANSPOSABLE ELEMENT-DERIVED PROTEIN 4"/>
    <property type="match status" value="1"/>
</dbReference>
<dbReference type="InterPro" id="IPR029526">
    <property type="entry name" value="PGBD"/>
</dbReference>
<dbReference type="Pfam" id="PF13843">
    <property type="entry name" value="DDE_Tnp_1_7"/>
    <property type="match status" value="1"/>
</dbReference>
<sequence length="1422" mass="166249">MTSNGNLKRSREMSTSNSTKEFDNISEDDESNSDTDYHISGIESDDTSTDEFISQNEDSSDSYASDDDLSDSYVNDHNDMFKHAQPDFIEKNGVSWSSQKTQAAGRLRTMNILKRKSGSITSIQTIVDAFRLFITEDILNEIVMQTNKYAKRFIDQENQRRLNNRNNHKQPVNWKQLDYIELEAFLGLLIQAGAEFSHHQSLVELWDISRSRPTYHATMSLERFKNLLRFLRFDDRQRRDKSDRLAPIRYVFQSFTKQFPRHFIPSENITADEQLVPFRGRCCFVQYMPKKPAKYGLKFWTLCDVKSRYVLALELYTGKVGNTVQRNISTNIVLHLVDQLPKNVQQGRNITFDRYFSDFNLVQNLLERKMTSLGVVNHKRSFVPNELKLIRQDLYSSWFYFSGQNTILSYQAKEKKPPIILLSTLHDFAEVFDDEKKLPTMIHDYNQTKFGVDVIDQCINNYTCRRITRRWPMIVFFNMIDIAAMNSLNIWLDQNPDWNIGKTYIRRLFLEELCKSLTDSHNQRRVKQSRPRPKVKLALQSLGYEFKPQNLIVQDNLDHFITTKKRCFLCPSHPGRKIEILHNDDIFGINSSISKLFYEHIKKQDEARKFLNVEIPITAIQIGQTFDGKELTKHIITRARAQFVDERLMKSMDVMLAGINTNDKQIKLHLIRSLTTSSFNCLISLVICTQTEAKLYKAFIFDANPAKDEYVFENIIDPDYKYKFPLELERYYAKDKRTLLNILCKKILITSKSDNSLQQQQRLSSTPRYLSSQYLFGSSLTDELAVFDFTSAAVNQQQNDLNKSLTNSLSDNSSTNLINQKKLDDNDRPALIEGSDDEIGSEFIDMEMDELNLHPCMIPMVCLLKHMETNGIIPINDHISDMSPWMICMYKKFSNPLISFNIKLFLMRLIMDTHTIFKPYARYWLTPIIHICNQMFENSSEGLNTFIIDTIVILLSWHKQAIPIELDSIAIQRFIEYLFSNCSHRNVIVMKSNLDLIKKLIKCWKERIHAPTLILYKLISEPDLKSKQNAISLSLIEILLANDILPYYVPPTPTGNLPSVTTNSILTTITNDLTEDKFNETIFKNMKNTYRNIYAAAGEVIGMLLNIKKLKHETNQRLLEELNLILKWHNSQRLSDTYVTCIYSIQKHYPLIFDKTVMNKLIFGLKTMYGDIKIECLESLIANITEFDSAYLELRATGILDILIHKDFGIRGIALHLLYKLLAKLTHEQLYKIAQILYVDGPNEWQIWTLEIYKCIYDYITNYLTKEIKTSIRSLSEMFYHHVGEQLLELLSSKNEYIRVNYRNFWCDSKHLSTSSHHRLMALVDQLYSIKTENEYLNYYTNFLLECTTHNLDYNHFIFENPLDKCSFQEFPLAYQQQQQLSNSTSSIILQTQEISNRQEFISTEMLDNNNNNNRNYNWLNS</sequence>
<feature type="compositionally biased region" description="Polar residues" evidence="1">
    <location>
        <begin position="1"/>
        <end position="19"/>
    </location>
</feature>
<dbReference type="GO" id="GO:0005634">
    <property type="term" value="C:nucleus"/>
    <property type="evidence" value="ECO:0007669"/>
    <property type="project" value="InterPro"/>
</dbReference>
<dbReference type="InterPro" id="IPR016024">
    <property type="entry name" value="ARM-type_fold"/>
</dbReference>
<dbReference type="EMBL" id="CAJNOO010000219">
    <property type="protein sequence ID" value="CAF0862545.1"/>
    <property type="molecule type" value="Genomic_DNA"/>
</dbReference>
<evidence type="ECO:0000313" key="3">
    <source>
        <dbReference type="EMBL" id="CAF0862545.1"/>
    </source>
</evidence>
<accession>A0A813X360</accession>
<feature type="domain" description="DNA-dependent protein kinase catalytic subunit CC3" evidence="2">
    <location>
        <begin position="503"/>
        <end position="966"/>
    </location>
</feature>
<dbReference type="SUPFAM" id="SSF48371">
    <property type="entry name" value="ARM repeat"/>
    <property type="match status" value="2"/>
</dbReference>
<reference evidence="3" key="1">
    <citation type="submission" date="2021-02" db="EMBL/GenBank/DDBJ databases">
        <authorList>
            <person name="Nowell W R."/>
        </authorList>
    </citation>
    <scope>NUCLEOTIDE SEQUENCE</scope>
</reference>
<dbReference type="Pfam" id="PF08163">
    <property type="entry name" value="DNAPKcs_CC3"/>
    <property type="match status" value="1"/>
</dbReference>
<evidence type="ECO:0000256" key="1">
    <source>
        <dbReference type="SAM" id="MobiDB-lite"/>
    </source>
</evidence>
<name>A0A813X360_9BILA</name>
<dbReference type="InterPro" id="IPR012582">
    <property type="entry name" value="DNAPKcs_CC3"/>
</dbReference>
<evidence type="ECO:0000259" key="2">
    <source>
        <dbReference type="SMART" id="SM01344"/>
    </source>
</evidence>
<dbReference type="OrthoDB" id="431717at2759"/>
<dbReference type="Pfam" id="PF19704">
    <property type="entry name" value="DNAPKcs_CC5"/>
    <property type="match status" value="1"/>
</dbReference>
<dbReference type="InterPro" id="IPR045581">
    <property type="entry name" value="DNAPKcs_CC5"/>
</dbReference>
<proteinExistence type="predicted"/>
<organism evidence="3 4">
    <name type="scientific">Rotaria sordida</name>
    <dbReference type="NCBI Taxonomy" id="392033"/>
    <lineage>
        <taxon>Eukaryota</taxon>
        <taxon>Metazoa</taxon>
        <taxon>Spiralia</taxon>
        <taxon>Gnathifera</taxon>
        <taxon>Rotifera</taxon>
        <taxon>Eurotatoria</taxon>
        <taxon>Bdelloidea</taxon>
        <taxon>Philodinida</taxon>
        <taxon>Philodinidae</taxon>
        <taxon>Rotaria</taxon>
    </lineage>
</organism>
<feature type="compositionally biased region" description="Acidic residues" evidence="1">
    <location>
        <begin position="58"/>
        <end position="70"/>
    </location>
</feature>
<dbReference type="GO" id="GO:0006303">
    <property type="term" value="P:double-strand break repair via nonhomologous end joining"/>
    <property type="evidence" value="ECO:0007669"/>
    <property type="project" value="InterPro"/>
</dbReference>
<dbReference type="SMART" id="SM01344">
    <property type="entry name" value="NUC194"/>
    <property type="match status" value="1"/>
</dbReference>
<gene>
    <name evidence="3" type="ORF">RFH988_LOCUS7048</name>
</gene>
<protein>
    <recommendedName>
        <fullName evidence="2">DNA-dependent protein kinase catalytic subunit CC3 domain-containing protein</fullName>
    </recommendedName>
</protein>
<comment type="caution">
    <text evidence="3">The sequence shown here is derived from an EMBL/GenBank/DDBJ whole genome shotgun (WGS) entry which is preliminary data.</text>
</comment>
<evidence type="ECO:0000313" key="4">
    <source>
        <dbReference type="Proteomes" id="UP000663882"/>
    </source>
</evidence>
<feature type="region of interest" description="Disordered" evidence="1">
    <location>
        <begin position="1"/>
        <end position="77"/>
    </location>
</feature>
<feature type="compositionally biased region" description="Acidic residues" evidence="1">
    <location>
        <begin position="24"/>
        <end position="33"/>
    </location>
</feature>
<dbReference type="PANTHER" id="PTHR46599:SF6">
    <property type="entry name" value="DUAL SPECIFICITY PHOSPHATASE 26"/>
    <property type="match status" value="1"/>
</dbReference>
<dbReference type="Proteomes" id="UP000663882">
    <property type="component" value="Unassembled WGS sequence"/>
</dbReference>